<evidence type="ECO:0000259" key="3">
    <source>
        <dbReference type="Pfam" id="PF10756"/>
    </source>
</evidence>
<dbReference type="Proteomes" id="UP000639606">
    <property type="component" value="Unassembled WGS sequence"/>
</dbReference>
<keyword evidence="2" id="KW-0812">Transmembrane</keyword>
<keyword evidence="2" id="KW-1133">Transmembrane helix</keyword>
<feature type="transmembrane region" description="Helical" evidence="2">
    <location>
        <begin position="12"/>
        <end position="33"/>
    </location>
</feature>
<protein>
    <recommendedName>
        <fullName evidence="3">Low molecular weight protein antigen 6 PH domain-containing protein</fullName>
    </recommendedName>
</protein>
<dbReference type="InterPro" id="IPR019692">
    <property type="entry name" value="CFP-6_PH"/>
</dbReference>
<comment type="caution">
    <text evidence="4">The sequence shown here is derived from an EMBL/GenBank/DDBJ whole genome shotgun (WGS) entry which is preliminary data.</text>
</comment>
<accession>A0A918EC34</accession>
<evidence type="ECO:0000313" key="4">
    <source>
        <dbReference type="EMBL" id="GGP47049.1"/>
    </source>
</evidence>
<keyword evidence="5" id="KW-1185">Reference proteome</keyword>
<name>A0A918EC34_9PSEU</name>
<keyword evidence="2" id="KW-0472">Membrane</keyword>
<reference evidence="4" key="2">
    <citation type="submission" date="2020-09" db="EMBL/GenBank/DDBJ databases">
        <authorList>
            <person name="Sun Q."/>
            <person name="Ohkuma M."/>
        </authorList>
    </citation>
    <scope>NUCLEOTIDE SEQUENCE</scope>
    <source>
        <strain evidence="4">JCM 3313</strain>
    </source>
</reference>
<feature type="transmembrane region" description="Helical" evidence="2">
    <location>
        <begin position="39"/>
        <end position="55"/>
    </location>
</feature>
<dbReference type="AlphaFoldDB" id="A0A918EC34"/>
<reference evidence="4" key="1">
    <citation type="journal article" date="2014" name="Int. J. Syst. Evol. Microbiol.">
        <title>Complete genome sequence of Corynebacterium casei LMG S-19264T (=DSM 44701T), isolated from a smear-ripened cheese.</title>
        <authorList>
            <consortium name="US DOE Joint Genome Institute (JGI-PGF)"/>
            <person name="Walter F."/>
            <person name="Albersmeier A."/>
            <person name="Kalinowski J."/>
            <person name="Ruckert C."/>
        </authorList>
    </citation>
    <scope>NUCLEOTIDE SEQUENCE</scope>
    <source>
        <strain evidence="4">JCM 3313</strain>
    </source>
</reference>
<proteinExistence type="predicted"/>
<evidence type="ECO:0000313" key="5">
    <source>
        <dbReference type="Proteomes" id="UP000639606"/>
    </source>
</evidence>
<evidence type="ECO:0000256" key="2">
    <source>
        <dbReference type="SAM" id="Phobius"/>
    </source>
</evidence>
<organism evidence="4 5">
    <name type="scientific">Saccharothrix coeruleofusca</name>
    <dbReference type="NCBI Taxonomy" id="33919"/>
    <lineage>
        <taxon>Bacteria</taxon>
        <taxon>Bacillati</taxon>
        <taxon>Actinomycetota</taxon>
        <taxon>Actinomycetes</taxon>
        <taxon>Pseudonocardiales</taxon>
        <taxon>Pseudonocardiaceae</taxon>
        <taxon>Saccharothrix</taxon>
    </lineage>
</organism>
<sequence>MPGSICDVSKLVFRIPATALLAAGLTVIAATPFAFSAPGLQVVYLLPLGFAWWVWRNRTTVDEERIVARGTFGTREVPWSEVKAIKVESRGWLSALRSDGTLVRLPAVRAGHLPALAAASGGRVADPSATPTAGSVDGEPTDPPVESDG</sequence>
<evidence type="ECO:0000256" key="1">
    <source>
        <dbReference type="SAM" id="MobiDB-lite"/>
    </source>
</evidence>
<gene>
    <name evidence="4" type="ORF">GCM10010185_18510</name>
</gene>
<feature type="domain" description="Low molecular weight protein antigen 6 PH" evidence="3">
    <location>
        <begin position="56"/>
        <end position="126"/>
    </location>
</feature>
<dbReference type="Pfam" id="PF10756">
    <property type="entry name" value="bPH_6"/>
    <property type="match status" value="1"/>
</dbReference>
<dbReference type="EMBL" id="BMRG01000003">
    <property type="protein sequence ID" value="GGP47049.1"/>
    <property type="molecule type" value="Genomic_DNA"/>
</dbReference>
<feature type="region of interest" description="Disordered" evidence="1">
    <location>
        <begin position="121"/>
        <end position="149"/>
    </location>
</feature>